<sequence length="116" mass="13558">QLDHEFGFLNYQENLQPILTSDASLDEALAPQRSHFLEPVYPEEAYKKGLEGWVWVEFDIDPSGAVNDLEIIDGYPPREFERAIYNAVSRWRYQPLVKDGQPQPYHSRSLLYHFST</sequence>
<keyword evidence="5 10" id="KW-0997">Cell inner membrane</keyword>
<evidence type="ECO:0000313" key="13">
    <source>
        <dbReference type="Proteomes" id="UP000664654"/>
    </source>
</evidence>
<keyword evidence="3 10" id="KW-0813">Transport</keyword>
<keyword evidence="13" id="KW-1185">Reference proteome</keyword>
<dbReference type="Gene3D" id="3.30.2420.10">
    <property type="entry name" value="TonB"/>
    <property type="match status" value="1"/>
</dbReference>
<dbReference type="GO" id="GO:0030288">
    <property type="term" value="C:outer membrane-bounded periplasmic space"/>
    <property type="evidence" value="ECO:0007669"/>
    <property type="project" value="InterPro"/>
</dbReference>
<feature type="domain" description="TonB C-terminal" evidence="11">
    <location>
        <begin position="26"/>
        <end position="116"/>
    </location>
</feature>
<dbReference type="RefSeq" id="WP_206576002.1">
    <property type="nucleotide sequence ID" value="NZ_JAFKCV010000193.1"/>
</dbReference>
<dbReference type="SUPFAM" id="SSF74653">
    <property type="entry name" value="TolA/TonB C-terminal domain"/>
    <property type="match status" value="1"/>
</dbReference>
<dbReference type="InterPro" id="IPR037682">
    <property type="entry name" value="TonB_C"/>
</dbReference>
<evidence type="ECO:0000256" key="10">
    <source>
        <dbReference type="RuleBase" id="RU362123"/>
    </source>
</evidence>
<keyword evidence="6" id="KW-0812">Transmembrane</keyword>
<evidence type="ECO:0000256" key="8">
    <source>
        <dbReference type="ARBA" id="ARBA00022989"/>
    </source>
</evidence>
<comment type="subcellular location">
    <subcellularLocation>
        <location evidence="1 10">Cell inner membrane</location>
        <topology evidence="1 10">Single-pass membrane protein</topology>
        <orientation evidence="1 10">Periplasmic side</orientation>
    </subcellularLocation>
</comment>
<evidence type="ECO:0000256" key="7">
    <source>
        <dbReference type="ARBA" id="ARBA00022927"/>
    </source>
</evidence>
<evidence type="ECO:0000256" key="4">
    <source>
        <dbReference type="ARBA" id="ARBA00022475"/>
    </source>
</evidence>
<comment type="similarity">
    <text evidence="2 10">Belongs to the TonB family.</text>
</comment>
<dbReference type="Pfam" id="PF03544">
    <property type="entry name" value="TonB_C"/>
    <property type="match status" value="1"/>
</dbReference>
<dbReference type="GO" id="GO:0015031">
    <property type="term" value="P:protein transport"/>
    <property type="evidence" value="ECO:0007669"/>
    <property type="project" value="UniProtKB-UniRule"/>
</dbReference>
<dbReference type="Proteomes" id="UP000664654">
    <property type="component" value="Unassembled WGS sequence"/>
</dbReference>
<organism evidence="12 13">
    <name type="scientific">Bowmanella dokdonensis</name>
    <dbReference type="NCBI Taxonomy" id="751969"/>
    <lineage>
        <taxon>Bacteria</taxon>
        <taxon>Pseudomonadati</taxon>
        <taxon>Pseudomonadota</taxon>
        <taxon>Gammaproteobacteria</taxon>
        <taxon>Alteromonadales</taxon>
        <taxon>Alteromonadaceae</taxon>
        <taxon>Bowmanella</taxon>
    </lineage>
</organism>
<evidence type="ECO:0000256" key="5">
    <source>
        <dbReference type="ARBA" id="ARBA00022519"/>
    </source>
</evidence>
<dbReference type="PRINTS" id="PR01374">
    <property type="entry name" value="TONBPROTEIN"/>
</dbReference>
<dbReference type="GO" id="GO:0015891">
    <property type="term" value="P:siderophore transport"/>
    <property type="evidence" value="ECO:0007669"/>
    <property type="project" value="InterPro"/>
</dbReference>
<dbReference type="PANTHER" id="PTHR33446:SF14">
    <property type="entry name" value="PROTEIN TONB"/>
    <property type="match status" value="1"/>
</dbReference>
<dbReference type="InterPro" id="IPR003538">
    <property type="entry name" value="TonB"/>
</dbReference>
<keyword evidence="7 10" id="KW-0653">Protein transport</keyword>
<feature type="non-terminal residue" evidence="12">
    <location>
        <position position="1"/>
    </location>
</feature>
<evidence type="ECO:0000256" key="6">
    <source>
        <dbReference type="ARBA" id="ARBA00022692"/>
    </source>
</evidence>
<dbReference type="NCBIfam" id="TIGR01352">
    <property type="entry name" value="tonB_Cterm"/>
    <property type="match status" value="1"/>
</dbReference>
<dbReference type="GO" id="GO:0055085">
    <property type="term" value="P:transmembrane transport"/>
    <property type="evidence" value="ECO:0007669"/>
    <property type="project" value="InterPro"/>
</dbReference>
<accession>A0A939DU38</accession>
<evidence type="ECO:0000313" key="12">
    <source>
        <dbReference type="EMBL" id="MBN7827946.1"/>
    </source>
</evidence>
<comment type="caution">
    <text evidence="12">The sequence shown here is derived from an EMBL/GenBank/DDBJ whole genome shotgun (WGS) entry which is preliminary data.</text>
</comment>
<name>A0A939DU38_9ALTE</name>
<comment type="function">
    <text evidence="10">Interacts with outer membrane receptor proteins that carry out high-affinity binding and energy dependent uptake into the periplasmic space of specific substrates. It could act to transduce energy from the cytoplasmic membrane to specific energy-requiring processes in the outer membrane, resulting in the release into the periplasm of ligands bound by these outer membrane proteins.</text>
</comment>
<feature type="non-terminal residue" evidence="12">
    <location>
        <position position="116"/>
    </location>
</feature>
<keyword evidence="9" id="KW-0472">Membrane</keyword>
<gene>
    <name evidence="12" type="ORF">J0A66_22190</name>
</gene>
<reference evidence="12" key="1">
    <citation type="submission" date="2021-03" db="EMBL/GenBank/DDBJ databases">
        <title>novel species isolated from a fishpond in China.</title>
        <authorList>
            <person name="Lu H."/>
            <person name="Cai Z."/>
        </authorList>
    </citation>
    <scope>NUCLEOTIDE SEQUENCE</scope>
    <source>
        <strain evidence="12">JCM 30855</strain>
    </source>
</reference>
<dbReference type="GO" id="GO:0031992">
    <property type="term" value="F:energy transducer activity"/>
    <property type="evidence" value="ECO:0007669"/>
    <property type="project" value="InterPro"/>
</dbReference>
<dbReference type="PROSITE" id="PS52015">
    <property type="entry name" value="TONB_CTD"/>
    <property type="match status" value="1"/>
</dbReference>
<dbReference type="InterPro" id="IPR006260">
    <property type="entry name" value="TonB/TolA_C"/>
</dbReference>
<keyword evidence="10" id="KW-0735">Signal-anchor</keyword>
<keyword evidence="8" id="KW-1133">Transmembrane helix</keyword>
<dbReference type="InterPro" id="IPR051045">
    <property type="entry name" value="TonB-dependent_transducer"/>
</dbReference>
<dbReference type="PANTHER" id="PTHR33446">
    <property type="entry name" value="PROTEIN TONB-RELATED"/>
    <property type="match status" value="1"/>
</dbReference>
<protein>
    <recommendedName>
        <fullName evidence="10">Protein TonB</fullName>
    </recommendedName>
</protein>
<dbReference type="AlphaFoldDB" id="A0A939DU38"/>
<dbReference type="EMBL" id="JAFKCV010000193">
    <property type="protein sequence ID" value="MBN7827946.1"/>
    <property type="molecule type" value="Genomic_DNA"/>
</dbReference>
<evidence type="ECO:0000256" key="1">
    <source>
        <dbReference type="ARBA" id="ARBA00004383"/>
    </source>
</evidence>
<dbReference type="GO" id="GO:0005886">
    <property type="term" value="C:plasma membrane"/>
    <property type="evidence" value="ECO:0007669"/>
    <property type="project" value="UniProtKB-SubCell"/>
</dbReference>
<evidence type="ECO:0000256" key="9">
    <source>
        <dbReference type="ARBA" id="ARBA00023136"/>
    </source>
</evidence>
<evidence type="ECO:0000259" key="11">
    <source>
        <dbReference type="PROSITE" id="PS52015"/>
    </source>
</evidence>
<evidence type="ECO:0000256" key="3">
    <source>
        <dbReference type="ARBA" id="ARBA00022448"/>
    </source>
</evidence>
<keyword evidence="4 10" id="KW-1003">Cell membrane</keyword>
<proteinExistence type="inferred from homology"/>
<evidence type="ECO:0000256" key="2">
    <source>
        <dbReference type="ARBA" id="ARBA00006555"/>
    </source>
</evidence>